<protein>
    <submittedName>
        <fullName evidence="2">BQ5605_C002g01108 protein</fullName>
    </submittedName>
</protein>
<evidence type="ECO:0000256" key="1">
    <source>
        <dbReference type="SAM" id="SignalP"/>
    </source>
</evidence>
<dbReference type="Proteomes" id="UP000249464">
    <property type="component" value="Unassembled WGS sequence"/>
</dbReference>
<proteinExistence type="predicted"/>
<organism evidence="2 3">
    <name type="scientific">Microbotryum silenes-dioicae</name>
    <dbReference type="NCBI Taxonomy" id="796604"/>
    <lineage>
        <taxon>Eukaryota</taxon>
        <taxon>Fungi</taxon>
        <taxon>Dikarya</taxon>
        <taxon>Basidiomycota</taxon>
        <taxon>Pucciniomycotina</taxon>
        <taxon>Microbotryomycetes</taxon>
        <taxon>Microbotryales</taxon>
        <taxon>Microbotryaceae</taxon>
        <taxon>Microbotryum</taxon>
    </lineage>
</organism>
<reference evidence="2 3" key="1">
    <citation type="submission" date="2016-11" db="EMBL/GenBank/DDBJ databases">
        <authorList>
            <person name="Jaros S."/>
            <person name="Januszkiewicz K."/>
            <person name="Wedrychowicz H."/>
        </authorList>
    </citation>
    <scope>NUCLEOTIDE SEQUENCE [LARGE SCALE GENOMIC DNA]</scope>
</reference>
<gene>
    <name evidence="2" type="primary">BQ5605_C002g01108</name>
    <name evidence="2" type="ORF">BQ5605_C002G01108</name>
</gene>
<name>A0A2X0P119_9BASI</name>
<evidence type="ECO:0000313" key="3">
    <source>
        <dbReference type="Proteomes" id="UP000249464"/>
    </source>
</evidence>
<sequence length="82" mass="8550">MQLLAVLLAVTPCAPPITSALSTGSCSTGYTKVNGICTASNPSDGKCSMKCNIGYKIFNGMCVVAIMSPACTKRSIAFYDNF</sequence>
<dbReference type="AlphaFoldDB" id="A0A2X0P119"/>
<evidence type="ECO:0000313" key="2">
    <source>
        <dbReference type="EMBL" id="SGY30027.1"/>
    </source>
</evidence>
<dbReference type="EMBL" id="FQNC01000041">
    <property type="protein sequence ID" value="SGY30027.1"/>
    <property type="molecule type" value="Genomic_DNA"/>
</dbReference>
<keyword evidence="1" id="KW-0732">Signal</keyword>
<feature type="chain" id="PRO_5015840892" evidence="1">
    <location>
        <begin position="21"/>
        <end position="82"/>
    </location>
</feature>
<feature type="signal peptide" evidence="1">
    <location>
        <begin position="1"/>
        <end position="20"/>
    </location>
</feature>
<accession>A0A2X0P119</accession>
<keyword evidence="3" id="KW-1185">Reference proteome</keyword>